<keyword evidence="2" id="KW-0472">Membrane</keyword>
<feature type="transmembrane region" description="Helical" evidence="2">
    <location>
        <begin position="724"/>
        <end position="743"/>
    </location>
</feature>
<evidence type="ECO:0000256" key="2">
    <source>
        <dbReference type="SAM" id="Phobius"/>
    </source>
</evidence>
<keyword evidence="2" id="KW-1133">Transmembrane helix</keyword>
<keyword evidence="4" id="KW-1185">Reference proteome</keyword>
<feature type="compositionally biased region" description="Polar residues" evidence="1">
    <location>
        <begin position="335"/>
        <end position="351"/>
    </location>
</feature>
<feature type="compositionally biased region" description="Pro residues" evidence="1">
    <location>
        <begin position="477"/>
        <end position="488"/>
    </location>
</feature>
<feature type="compositionally biased region" description="Low complexity" evidence="1">
    <location>
        <begin position="391"/>
        <end position="410"/>
    </location>
</feature>
<accession>A0A0D9QGM9</accession>
<feature type="compositionally biased region" description="Pro residues" evidence="1">
    <location>
        <begin position="367"/>
        <end position="384"/>
    </location>
</feature>
<organism evidence="3 4">
    <name type="scientific">Plasmodium fragile</name>
    <dbReference type="NCBI Taxonomy" id="5857"/>
    <lineage>
        <taxon>Eukaryota</taxon>
        <taxon>Sar</taxon>
        <taxon>Alveolata</taxon>
        <taxon>Apicomplexa</taxon>
        <taxon>Aconoidasida</taxon>
        <taxon>Haemosporida</taxon>
        <taxon>Plasmodiidae</taxon>
        <taxon>Plasmodium</taxon>
        <taxon>Plasmodium (Plasmodium)</taxon>
    </lineage>
</organism>
<dbReference type="RefSeq" id="XP_012338512.1">
    <property type="nucleotide sequence ID" value="XM_012483089.1"/>
</dbReference>
<evidence type="ECO:0000313" key="4">
    <source>
        <dbReference type="Proteomes" id="UP000054561"/>
    </source>
</evidence>
<evidence type="ECO:0000256" key="1">
    <source>
        <dbReference type="SAM" id="MobiDB-lite"/>
    </source>
</evidence>
<protein>
    <recommendedName>
        <fullName evidence="5">Schizont-infected cell agglutination extracellular alpha domain-containing protein</fullName>
    </recommendedName>
</protein>
<feature type="compositionally biased region" description="Low complexity" evidence="1">
    <location>
        <begin position="424"/>
        <end position="437"/>
    </location>
</feature>
<dbReference type="GeneID" id="24270801"/>
<feature type="compositionally biased region" description="Low complexity" evidence="1">
    <location>
        <begin position="461"/>
        <end position="476"/>
    </location>
</feature>
<gene>
    <name evidence="3" type="ORF">AK88_05487</name>
</gene>
<feature type="region of interest" description="Disordered" evidence="1">
    <location>
        <begin position="261"/>
        <end position="543"/>
    </location>
</feature>
<name>A0A0D9QGM9_PLAFR</name>
<feature type="transmembrane region" description="Helical" evidence="2">
    <location>
        <begin position="763"/>
        <end position="783"/>
    </location>
</feature>
<feature type="compositionally biased region" description="Basic and acidic residues" evidence="1">
    <location>
        <begin position="801"/>
        <end position="823"/>
    </location>
</feature>
<dbReference type="AlphaFoldDB" id="A0A0D9QGM9"/>
<feature type="compositionally biased region" description="Basic and acidic residues" evidence="1">
    <location>
        <begin position="845"/>
        <end position="871"/>
    </location>
</feature>
<dbReference type="OrthoDB" id="1918685at2759"/>
<dbReference type="Proteomes" id="UP000054561">
    <property type="component" value="Unassembled WGS sequence"/>
</dbReference>
<feature type="compositionally biased region" description="Basic residues" evidence="1">
    <location>
        <begin position="923"/>
        <end position="933"/>
    </location>
</feature>
<dbReference type="EMBL" id="KQ001777">
    <property type="protein sequence ID" value="KJP84881.1"/>
    <property type="molecule type" value="Genomic_DNA"/>
</dbReference>
<feature type="compositionally biased region" description="Gly residues" evidence="1">
    <location>
        <begin position="411"/>
        <end position="423"/>
    </location>
</feature>
<keyword evidence="2" id="KW-0812">Transmembrane</keyword>
<reference evidence="3 4" key="1">
    <citation type="submission" date="2014-03" db="EMBL/GenBank/DDBJ databases">
        <title>The Genome Sequence of Plasmodium fragile nilgiri.</title>
        <authorList>
            <consortium name="The Broad Institute Genomics Platform"/>
            <consortium name="The Broad Institute Genome Sequencing Center for Infectious Disease"/>
            <person name="Neafsey D."/>
            <person name="Duraisingh M."/>
            <person name="Young S.K."/>
            <person name="Zeng Q."/>
            <person name="Gargeya S."/>
            <person name="Abouelleil A."/>
            <person name="Alvarado L."/>
            <person name="Chapman S.B."/>
            <person name="Gainer-Dewar J."/>
            <person name="Goldberg J."/>
            <person name="Griggs A."/>
            <person name="Gujja S."/>
            <person name="Hansen M."/>
            <person name="Howarth C."/>
            <person name="Imamovic A."/>
            <person name="Larimer J."/>
            <person name="Pearson M."/>
            <person name="Poon T.W."/>
            <person name="Priest M."/>
            <person name="Roberts A."/>
            <person name="Saif S."/>
            <person name="Shea T."/>
            <person name="Sykes S."/>
            <person name="Wortman J."/>
            <person name="Nusbaum C."/>
            <person name="Birren B."/>
        </authorList>
    </citation>
    <scope>NUCLEOTIDE SEQUENCE [LARGE SCALE GENOMIC DNA]</scope>
    <source>
        <strain evidence="4">nilgiri</strain>
    </source>
</reference>
<feature type="region of interest" description="Disordered" evidence="1">
    <location>
        <begin position="801"/>
        <end position="933"/>
    </location>
</feature>
<feature type="compositionally biased region" description="Basic and acidic residues" evidence="1">
    <location>
        <begin position="320"/>
        <end position="334"/>
    </location>
</feature>
<dbReference type="VEuPathDB" id="PlasmoDB:AK88_05487"/>
<evidence type="ECO:0008006" key="5">
    <source>
        <dbReference type="Google" id="ProtNLM"/>
    </source>
</evidence>
<feature type="transmembrane region" description="Helical" evidence="2">
    <location>
        <begin position="589"/>
        <end position="611"/>
    </location>
</feature>
<evidence type="ECO:0000313" key="3">
    <source>
        <dbReference type="EMBL" id="KJP84881.1"/>
    </source>
</evidence>
<feature type="compositionally biased region" description="Basic and acidic residues" evidence="1">
    <location>
        <begin position="899"/>
        <end position="919"/>
    </location>
</feature>
<proteinExistence type="predicted"/>
<feature type="compositionally biased region" description="Acidic residues" evidence="1">
    <location>
        <begin position="278"/>
        <end position="303"/>
    </location>
</feature>
<sequence length="933" mass="99276">MSYETLGDVLAHYVRIRGLGGLQEQYKHSLWQDTQAQLQKFIQHLNEDGMDDMYSANCNNTPWQHPDYPTETTDAVPSMGDIIICTLMTRALWFANGWSKAPDTDMEDDSGGNRELKDFIRCGIVNMFMHLLEESACNSPSGISYAWHTMQHMNHVQLFGGNLIHAGTCHRAMGTDIQVHGWSMKKSIKQWLRAHDSIRTTIKNASVSTNCSRKIGELPTQGPGAKNTENGDKVHEHVVGAAKNLSTGLATIFREIKKAVKASGSNGEQPQSPMPDSPSEDSDDDDVMDDDEDDDDEDDEGHEDDANAKKTQAPPVKVPEVQKEVVTEKKDQNNKADTPSSPSSAGRNDSTAGPDGQPQAPASPVLPARPPPPPPPRPSTPTPGPQGGEQEAGTDGAPGPPAQAGSAQGEAGTGSTGHVGCQGSGVTSSSVSVSCGTHTGPGLSPPNIPAGITVIVQDATSGPGDAVVDGGSDDAPPLNPPKPKPNPNPDQSGCSGSAEGGTGNDQTAASSGGSAPSPPAAAGGGGTSSTSGSSTINRHDTPRLDLNFGRYTVGVGGSYGPYGKPVTPVGKSTNEFDDNIPPIFTAKDIFLSSPILIFVACVTSLILLFFLGKASTIGTSSGNGTSQYGTEVGATYASAVGTTSVSLSDRTDIAKRGERNFYGGRATGSPVKNTVFDDMRNKLKPKLHVQNRRPLKKKPQGGTAQNKLKECCQKLKRCKMGRRAWSILIVVATVLYSFFMPIFRESLPTTFFSISSVFSALTFLYGIPILIPIIYCCVLVCFCRSKTAKCLLDKIWKKKEKEEAPTETEKKEGEVNKKPETPGKQKVPGKPEVPNNQEASGILEVPKKPETPGKSDVPQKQETPKKPEVSNKTELPGITEVPKKPELRAKAQLAVKPESSGKSEVPKKAEVPKKSEAPAKIKLPWKLKLSGKP</sequence>